<protein>
    <submittedName>
        <fullName evidence="3">Biotin--acetyl-CoA-carboxylase ligase</fullName>
    </submittedName>
</protein>
<dbReference type="PANTHER" id="PTHR12835:SF5">
    <property type="entry name" value="BIOTIN--PROTEIN LIGASE"/>
    <property type="match status" value="1"/>
</dbReference>
<dbReference type="GO" id="GO:0004077">
    <property type="term" value="F:biotin--[biotin carboxyl-carrier protein] ligase activity"/>
    <property type="evidence" value="ECO:0007669"/>
    <property type="project" value="TreeGrafter"/>
</dbReference>
<proteinExistence type="predicted"/>
<sequence length="302" mass="31688">MDRRAAAAQHPRPEILRLDTVASTQDEAARRAVGGHAVPFALTARHQTRGRGRLGRAFASPDGASLALTYVHRTRLAPDRRTWFSLAVGVAAVAAVEQVLGGPRGGESPIGLKWPNDLHTEDGRKIGGILVEGRGSDLVLLGIGLNLSGPISQDDGSPVPGAAWLSGEDGLRPGREQSIDVLRERLESALALALGAELAHLESAHGDGVSAGTHDRYTMTCLTLGRAVRVDPLGETGTGGAHPPSLHGIARMIDAQGRLVVDLAGGGRTAVDIGDVRHLRPDGPVRSITRETSDDEQEEHGT</sequence>
<name>A0A291GW72_9MICO</name>
<evidence type="ECO:0000259" key="2">
    <source>
        <dbReference type="PROSITE" id="PS51733"/>
    </source>
</evidence>
<dbReference type="Pfam" id="PF03099">
    <property type="entry name" value="BPL_LplA_LipB"/>
    <property type="match status" value="1"/>
</dbReference>
<evidence type="ECO:0000313" key="4">
    <source>
        <dbReference type="Proteomes" id="UP000217889"/>
    </source>
</evidence>
<feature type="compositionally biased region" description="Basic and acidic residues" evidence="1">
    <location>
        <begin position="280"/>
        <end position="292"/>
    </location>
</feature>
<organism evidence="3 4">
    <name type="scientific">Brachybacterium ginsengisoli</name>
    <dbReference type="NCBI Taxonomy" id="1331682"/>
    <lineage>
        <taxon>Bacteria</taxon>
        <taxon>Bacillati</taxon>
        <taxon>Actinomycetota</taxon>
        <taxon>Actinomycetes</taxon>
        <taxon>Micrococcales</taxon>
        <taxon>Dermabacteraceae</taxon>
        <taxon>Brachybacterium</taxon>
    </lineage>
</organism>
<feature type="domain" description="BPL/LPL catalytic" evidence="2">
    <location>
        <begin position="10"/>
        <end position="198"/>
    </location>
</feature>
<dbReference type="OrthoDB" id="9807064at2"/>
<keyword evidence="3" id="KW-0436">Ligase</keyword>
<dbReference type="PANTHER" id="PTHR12835">
    <property type="entry name" value="BIOTIN PROTEIN LIGASE"/>
    <property type="match status" value="1"/>
</dbReference>
<dbReference type="AlphaFoldDB" id="A0A291GW72"/>
<evidence type="ECO:0000256" key="1">
    <source>
        <dbReference type="SAM" id="MobiDB-lite"/>
    </source>
</evidence>
<evidence type="ECO:0000313" key="3">
    <source>
        <dbReference type="EMBL" id="ATG54392.1"/>
    </source>
</evidence>
<reference evidence="3 4" key="1">
    <citation type="journal article" date="2014" name="Int. J. Syst. Evol. Microbiol.">
        <title>Brachybacterium ginsengisoli sp. nov., isolated from soil of a ginseng field.</title>
        <authorList>
            <person name="Hoang V.A."/>
            <person name="Kim Y.J."/>
            <person name="Nguyen N.L."/>
            <person name="Yang D.C."/>
        </authorList>
    </citation>
    <scope>NUCLEOTIDE SEQUENCE [LARGE SCALE GENOMIC DNA]</scope>
    <source>
        <strain evidence="3 4">DCY80</strain>
    </source>
</reference>
<dbReference type="SUPFAM" id="SSF55681">
    <property type="entry name" value="Class II aaRS and biotin synthetases"/>
    <property type="match status" value="1"/>
</dbReference>
<gene>
    <name evidence="3" type="ORF">CFK41_06120</name>
</gene>
<dbReference type="InterPro" id="IPR045864">
    <property type="entry name" value="aa-tRNA-synth_II/BPL/LPL"/>
</dbReference>
<dbReference type="PROSITE" id="PS51733">
    <property type="entry name" value="BPL_LPL_CATALYTIC"/>
    <property type="match status" value="1"/>
</dbReference>
<dbReference type="Proteomes" id="UP000217889">
    <property type="component" value="Chromosome"/>
</dbReference>
<dbReference type="Gene3D" id="2.30.30.100">
    <property type="match status" value="1"/>
</dbReference>
<accession>A0A291GW72</accession>
<dbReference type="Gene3D" id="3.30.930.10">
    <property type="entry name" value="Bira Bifunctional Protein, Domain 2"/>
    <property type="match status" value="1"/>
</dbReference>
<feature type="compositionally biased region" description="Acidic residues" evidence="1">
    <location>
        <begin position="293"/>
        <end position="302"/>
    </location>
</feature>
<dbReference type="RefSeq" id="WP_096798860.1">
    <property type="nucleotide sequence ID" value="NZ_CP023564.1"/>
</dbReference>
<dbReference type="EMBL" id="CP023564">
    <property type="protein sequence ID" value="ATG54392.1"/>
    <property type="molecule type" value="Genomic_DNA"/>
</dbReference>
<dbReference type="KEGG" id="bgg:CFK41_06120"/>
<dbReference type="GO" id="GO:0005737">
    <property type="term" value="C:cytoplasm"/>
    <property type="evidence" value="ECO:0007669"/>
    <property type="project" value="TreeGrafter"/>
</dbReference>
<keyword evidence="4" id="KW-1185">Reference proteome</keyword>
<dbReference type="InterPro" id="IPR004143">
    <property type="entry name" value="BPL_LPL_catalytic"/>
</dbReference>
<feature type="region of interest" description="Disordered" evidence="1">
    <location>
        <begin position="280"/>
        <end position="302"/>
    </location>
</feature>